<dbReference type="PANTHER" id="PTHR24110">
    <property type="entry name" value="CENTROSOMAL PROTEIN OF 78 KDA"/>
    <property type="match status" value="1"/>
</dbReference>
<feature type="compositionally biased region" description="Polar residues" evidence="1">
    <location>
        <begin position="494"/>
        <end position="508"/>
    </location>
</feature>
<feature type="region of interest" description="Disordered" evidence="1">
    <location>
        <begin position="671"/>
        <end position="719"/>
    </location>
</feature>
<dbReference type="GO" id="GO:0005813">
    <property type="term" value="C:centrosome"/>
    <property type="evidence" value="ECO:0007669"/>
    <property type="project" value="TreeGrafter"/>
</dbReference>
<accession>A0A8X6XW05</accession>
<dbReference type="OrthoDB" id="78308at2759"/>
<proteinExistence type="predicted"/>
<keyword evidence="3" id="KW-1185">Reference proteome</keyword>
<dbReference type="GO" id="GO:0036064">
    <property type="term" value="C:ciliary basal body"/>
    <property type="evidence" value="ECO:0007669"/>
    <property type="project" value="TreeGrafter"/>
</dbReference>
<name>A0A8X6XW05_9ARAC</name>
<dbReference type="EMBL" id="BMAV01012812">
    <property type="protein sequence ID" value="GFY59787.1"/>
    <property type="molecule type" value="Genomic_DNA"/>
</dbReference>
<dbReference type="Pfam" id="PF13516">
    <property type="entry name" value="LRR_6"/>
    <property type="match status" value="1"/>
</dbReference>
<evidence type="ECO:0000313" key="2">
    <source>
        <dbReference type="EMBL" id="GFY59787.1"/>
    </source>
</evidence>
<dbReference type="Proteomes" id="UP000886998">
    <property type="component" value="Unassembled WGS sequence"/>
</dbReference>
<dbReference type="InterPro" id="IPR032675">
    <property type="entry name" value="LRR_dom_sf"/>
</dbReference>
<sequence>MCEEKIVDFWSHYSYLCVKSDIFPSKSILKKIKGTKFLCLVETIRKEFWPLLLSALTADNSLSEICFFTHYSLDEQKERCKEDKKKKSNWGLPIPYGCSAKNIADICICAADLLQNSKTLKILRIENLCLKKEDIQSMSEGIKNSNIEILSLAGCQLHHDSLEVICKSLQSSNVELLDLSSCDLNALGMLSISDLIKAHHRRRSNDIFPDTLRYRLPVLDAMKGLRRICLNNNDIGNKGIEVLMSSLQEDIFMKAFDLQKCNIEDEGAKSILKVLKSHVGLQLIDIRQNDIDDILIDRIALQLSLNNSQKEIKYELGDLWKPKSRKVIRNKVKKVKSVKRFSPPKLGKNLSLKDQIKAPSLITKPEVKSAYSQTTIEFLDELTEAQNALSHEIRMNDSLKHLLKKYKLENSLLRKELNKMAVLDDYILMDQQTFVEVKNTFEKFQRFLEAMKKYGLWECLEMLDVQERADNAIQPVITEILKRNSQLSEDKPSTSKTNGLISRNSSVTEKYAPSEQYSSQRKHETMPVQTKIRSFKNFHELTAAKQLSETQSKVMKVYKDVCDNYSKSTHSNRAFHETNYRETHKSEIPTSDNYIKHIEAFLRESGHKTLKDINKSKPRDVEKQRLSKKKSAYSQTRSIDIIHDEQKSSTISVRTDSEKIRLKENTSMSTYTSHIMSDNRSTSHDQSIQESIISSEYKSLPKTNLSDKPMQENKSPSDDISEIHEQQQDLGFPISDTSLHSEKILSSDSEVTLKSSKISLEKLSGTKSHPKTETHSSQKVVEKVHIGSDVSSVKSDDFESVSSVSSYNSKKIVKSGSSAGKGDINSYLESVSDASTDKDVQSLTLSEVYSSPRGKDNRKNSNEISESSKVNEEPVESIVSLDEKRSNASPKSAVHSSKSKSSKSKHTLKNPPSSHVEVPPKENLSDVSIPSLSDITTVSSRSLNTNSVMDQLSE</sequence>
<feature type="compositionally biased region" description="Basic and acidic residues" evidence="1">
    <location>
        <begin position="770"/>
        <end position="786"/>
    </location>
</feature>
<dbReference type="Gene3D" id="3.80.10.10">
    <property type="entry name" value="Ribonuclease Inhibitor"/>
    <property type="match status" value="2"/>
</dbReference>
<gene>
    <name evidence="2" type="primary">Cep78</name>
    <name evidence="2" type="ORF">TNIN_109361</name>
</gene>
<feature type="region of interest" description="Disordered" evidence="1">
    <location>
        <begin position="759"/>
        <end position="954"/>
    </location>
</feature>
<feature type="region of interest" description="Disordered" evidence="1">
    <location>
        <begin position="609"/>
        <end position="641"/>
    </location>
</feature>
<feature type="compositionally biased region" description="Low complexity" evidence="1">
    <location>
        <begin position="800"/>
        <end position="810"/>
    </location>
</feature>
<protein>
    <submittedName>
        <fullName evidence="2">Centrosomal protein</fullName>
    </submittedName>
</protein>
<dbReference type="AlphaFoldDB" id="A0A8X6XW05"/>
<feature type="compositionally biased region" description="Basic and acidic residues" evidence="1">
    <location>
        <begin position="709"/>
        <end position="719"/>
    </location>
</feature>
<feature type="region of interest" description="Disordered" evidence="1">
    <location>
        <begin position="485"/>
        <end position="526"/>
    </location>
</feature>
<dbReference type="PANTHER" id="PTHR24110:SF3">
    <property type="entry name" value="CENTROSOMAL PROTEIN OF 78 KDA"/>
    <property type="match status" value="1"/>
</dbReference>
<organism evidence="2 3">
    <name type="scientific">Trichonephila inaurata madagascariensis</name>
    <dbReference type="NCBI Taxonomy" id="2747483"/>
    <lineage>
        <taxon>Eukaryota</taxon>
        <taxon>Metazoa</taxon>
        <taxon>Ecdysozoa</taxon>
        <taxon>Arthropoda</taxon>
        <taxon>Chelicerata</taxon>
        <taxon>Arachnida</taxon>
        <taxon>Araneae</taxon>
        <taxon>Araneomorphae</taxon>
        <taxon>Entelegynae</taxon>
        <taxon>Araneoidea</taxon>
        <taxon>Nephilidae</taxon>
        <taxon>Trichonephila</taxon>
        <taxon>Trichonephila inaurata</taxon>
    </lineage>
</organism>
<evidence type="ECO:0000256" key="1">
    <source>
        <dbReference type="SAM" id="MobiDB-lite"/>
    </source>
</evidence>
<dbReference type="SMART" id="SM00368">
    <property type="entry name" value="LRR_RI"/>
    <property type="match status" value="4"/>
</dbReference>
<feature type="compositionally biased region" description="Basic residues" evidence="1">
    <location>
        <begin position="897"/>
        <end position="908"/>
    </location>
</feature>
<comment type="caution">
    <text evidence="2">The sequence shown here is derived from an EMBL/GenBank/DDBJ whole genome shotgun (WGS) entry which is preliminary data.</text>
</comment>
<feature type="compositionally biased region" description="Polar residues" evidence="1">
    <location>
        <begin position="671"/>
        <end position="680"/>
    </location>
</feature>
<feature type="compositionally biased region" description="Low complexity" evidence="1">
    <location>
        <begin position="686"/>
        <end position="696"/>
    </location>
</feature>
<feature type="compositionally biased region" description="Basic and acidic residues" evidence="1">
    <location>
        <begin position="609"/>
        <end position="625"/>
    </location>
</feature>
<reference evidence="2" key="1">
    <citation type="submission" date="2020-08" db="EMBL/GenBank/DDBJ databases">
        <title>Multicomponent nature underlies the extraordinary mechanical properties of spider dragline silk.</title>
        <authorList>
            <person name="Kono N."/>
            <person name="Nakamura H."/>
            <person name="Mori M."/>
            <person name="Yoshida Y."/>
            <person name="Ohtoshi R."/>
            <person name="Malay A.D."/>
            <person name="Moran D.A.P."/>
            <person name="Tomita M."/>
            <person name="Numata K."/>
            <person name="Arakawa K."/>
        </authorList>
    </citation>
    <scope>NUCLEOTIDE SEQUENCE</scope>
</reference>
<dbReference type="InterPro" id="IPR001611">
    <property type="entry name" value="Leu-rich_rpt"/>
</dbReference>
<dbReference type="GO" id="GO:0044782">
    <property type="term" value="P:cilium organization"/>
    <property type="evidence" value="ECO:0007669"/>
    <property type="project" value="TreeGrafter"/>
</dbReference>
<evidence type="ECO:0000313" key="3">
    <source>
        <dbReference type="Proteomes" id="UP000886998"/>
    </source>
</evidence>
<feature type="compositionally biased region" description="Polar residues" evidence="1">
    <location>
        <begin position="925"/>
        <end position="954"/>
    </location>
</feature>
<dbReference type="SUPFAM" id="SSF52047">
    <property type="entry name" value="RNI-like"/>
    <property type="match status" value="1"/>
</dbReference>